<feature type="transmembrane region" description="Helical" evidence="1">
    <location>
        <begin position="58"/>
        <end position="76"/>
    </location>
</feature>
<dbReference type="GO" id="GO:0004175">
    <property type="term" value="F:endopeptidase activity"/>
    <property type="evidence" value="ECO:0007669"/>
    <property type="project" value="UniProtKB-ARBA"/>
</dbReference>
<gene>
    <name evidence="3" type="ORF">KUV50_02765</name>
</gene>
<feature type="transmembrane region" description="Helical" evidence="1">
    <location>
        <begin position="261"/>
        <end position="280"/>
    </location>
</feature>
<feature type="transmembrane region" description="Helical" evidence="1">
    <location>
        <begin position="171"/>
        <end position="190"/>
    </location>
</feature>
<evidence type="ECO:0000259" key="2">
    <source>
        <dbReference type="Pfam" id="PF02517"/>
    </source>
</evidence>
<dbReference type="GO" id="GO:0008237">
    <property type="term" value="F:metallopeptidase activity"/>
    <property type="evidence" value="ECO:0007669"/>
    <property type="project" value="UniProtKB-KW"/>
</dbReference>
<dbReference type="Proteomes" id="UP000753961">
    <property type="component" value="Unassembled WGS sequence"/>
</dbReference>
<dbReference type="GO" id="GO:0080120">
    <property type="term" value="P:CAAX-box protein maturation"/>
    <property type="evidence" value="ECO:0007669"/>
    <property type="project" value="UniProtKB-ARBA"/>
</dbReference>
<dbReference type="InterPro" id="IPR003675">
    <property type="entry name" value="Rce1/LyrA-like_dom"/>
</dbReference>
<keyword evidence="1" id="KW-0812">Transmembrane</keyword>
<dbReference type="AlphaFoldDB" id="A0A953L9W2"/>
<keyword evidence="3" id="KW-0378">Hydrolase</keyword>
<keyword evidence="3" id="KW-0482">Metalloprotease</keyword>
<feature type="domain" description="CAAX prenyl protease 2/Lysostaphin resistance protein A-like" evidence="2">
    <location>
        <begin position="138"/>
        <end position="235"/>
    </location>
</feature>
<evidence type="ECO:0000313" key="4">
    <source>
        <dbReference type="Proteomes" id="UP000753961"/>
    </source>
</evidence>
<organism evidence="3 4">
    <name type="scientific">Membranihabitans marinus</name>
    <dbReference type="NCBI Taxonomy" id="1227546"/>
    <lineage>
        <taxon>Bacteria</taxon>
        <taxon>Pseudomonadati</taxon>
        <taxon>Bacteroidota</taxon>
        <taxon>Saprospiria</taxon>
        <taxon>Saprospirales</taxon>
        <taxon>Saprospiraceae</taxon>
        <taxon>Membranihabitans</taxon>
    </lineage>
</organism>
<reference evidence="3" key="1">
    <citation type="submission" date="2021-06" db="EMBL/GenBank/DDBJ databases">
        <title>44 bacteria genomes isolated from Dapeng, Shenzhen.</title>
        <authorList>
            <person name="Zheng W."/>
            <person name="Yu S."/>
            <person name="Huang Y."/>
        </authorList>
    </citation>
    <scope>NUCLEOTIDE SEQUENCE</scope>
    <source>
        <strain evidence="3">DP5N28-2</strain>
    </source>
</reference>
<feature type="transmembrane region" description="Helical" evidence="1">
    <location>
        <begin position="234"/>
        <end position="255"/>
    </location>
</feature>
<protein>
    <submittedName>
        <fullName evidence="3">CPBP family intramembrane metalloprotease</fullName>
    </submittedName>
</protein>
<dbReference type="PANTHER" id="PTHR39430:SF1">
    <property type="entry name" value="PROTEASE"/>
    <property type="match status" value="1"/>
</dbReference>
<keyword evidence="3" id="KW-0645">Protease</keyword>
<comment type="caution">
    <text evidence="3">The sequence shown here is derived from an EMBL/GenBank/DDBJ whole genome shotgun (WGS) entry which is preliminary data.</text>
</comment>
<sequence>MRFFQNARVKGKNSFLDFIFTVVVTIGFYFITSLPFLIYSMVGGASGTELQSYQGPVAFALMLFIFSGILFGLLVATRRIHRRSALSVLTGAKTFRWHHLVKAGGMWLVVLTAMELVGYAVAPDMYTFQLDLWPFLALLCVAILVLPFQTSAEEVMMRGYLMQQIGLVSRYRWMPILITSILFGMLHGGNPEVVQFGMAKSMTLYIGMGLFFGIATIMDDGLETPLGIHYVNNFFAFVLVGYKGSVFSGVPTLILKESEDLTWGAVILNVAVMVIVLLVFKRYFNWPTFNYLLGRIRGSHSSEL</sequence>
<dbReference type="Pfam" id="PF02517">
    <property type="entry name" value="Rce1-like"/>
    <property type="match status" value="1"/>
</dbReference>
<feature type="transmembrane region" description="Helical" evidence="1">
    <location>
        <begin position="97"/>
        <end position="120"/>
    </location>
</feature>
<name>A0A953L9W2_9BACT</name>
<dbReference type="EMBL" id="JAHVHU010000003">
    <property type="protein sequence ID" value="MBY5957041.1"/>
    <property type="molecule type" value="Genomic_DNA"/>
</dbReference>
<feature type="transmembrane region" description="Helical" evidence="1">
    <location>
        <begin position="202"/>
        <end position="222"/>
    </location>
</feature>
<evidence type="ECO:0000313" key="3">
    <source>
        <dbReference type="EMBL" id="MBY5957041.1"/>
    </source>
</evidence>
<feature type="transmembrane region" description="Helical" evidence="1">
    <location>
        <begin position="15"/>
        <end position="38"/>
    </location>
</feature>
<dbReference type="PANTHER" id="PTHR39430">
    <property type="entry name" value="MEMBRANE-ASSOCIATED PROTEASE-RELATED"/>
    <property type="match status" value="1"/>
</dbReference>
<keyword evidence="1" id="KW-0472">Membrane</keyword>
<accession>A0A953L9W2</accession>
<dbReference type="RefSeq" id="WP_222578565.1">
    <property type="nucleotide sequence ID" value="NZ_JAHVHU010000003.1"/>
</dbReference>
<evidence type="ECO:0000256" key="1">
    <source>
        <dbReference type="SAM" id="Phobius"/>
    </source>
</evidence>
<keyword evidence="1" id="KW-1133">Transmembrane helix</keyword>
<feature type="transmembrane region" description="Helical" evidence="1">
    <location>
        <begin position="132"/>
        <end position="150"/>
    </location>
</feature>
<proteinExistence type="predicted"/>
<keyword evidence="4" id="KW-1185">Reference proteome</keyword>